<feature type="binding site" evidence="5">
    <location>
        <position position="89"/>
    </location>
    <ligand>
        <name>Zn(2+)</name>
        <dbReference type="ChEBI" id="CHEBI:29105"/>
    </ligand>
</feature>
<feature type="binding site" evidence="5">
    <location>
        <position position="76"/>
    </location>
    <ligand>
        <name>Zn(2+)</name>
        <dbReference type="ChEBI" id="CHEBI:29105"/>
    </ligand>
</feature>
<dbReference type="EMBL" id="NHMP01000003">
    <property type="protein sequence ID" value="OXE49813.1"/>
    <property type="molecule type" value="Genomic_DNA"/>
</dbReference>
<sequence>MHEMSLAQSIVEIVESVSQQNNNRDVAKIKLIVGELAGVELQSLMQSLTIASHGTVMEGAEIELERPEGTAWCMKCAQTVPFHHLGDPCPICGGYQLRINGGNEFRVSELELKTED</sequence>
<protein>
    <recommendedName>
        <fullName evidence="5">Hydrogenase maturation factor HypA</fullName>
    </recommendedName>
</protein>
<dbReference type="PANTHER" id="PTHR34535">
    <property type="entry name" value="HYDROGENASE MATURATION FACTOR HYPA"/>
    <property type="match status" value="1"/>
</dbReference>
<keyword evidence="2 5" id="KW-0533">Nickel</keyword>
<proteinExistence type="inferred from homology"/>
<evidence type="ECO:0000313" key="6">
    <source>
        <dbReference type="EMBL" id="OXE49813.1"/>
    </source>
</evidence>
<dbReference type="GO" id="GO:0016151">
    <property type="term" value="F:nickel cation binding"/>
    <property type="evidence" value="ECO:0007669"/>
    <property type="project" value="UniProtKB-UniRule"/>
</dbReference>
<dbReference type="GO" id="GO:0051604">
    <property type="term" value="P:protein maturation"/>
    <property type="evidence" value="ECO:0007669"/>
    <property type="project" value="InterPro"/>
</dbReference>
<dbReference type="RefSeq" id="WP_066593392.1">
    <property type="nucleotide sequence ID" value="NZ_CANAQH010000004.1"/>
</dbReference>
<dbReference type="InterPro" id="IPR020538">
    <property type="entry name" value="Hydgase_Ni_incorp_HypA/HybF_CS"/>
</dbReference>
<feature type="binding site" evidence="5">
    <location>
        <position position="73"/>
    </location>
    <ligand>
        <name>Zn(2+)</name>
        <dbReference type="ChEBI" id="CHEBI:29105"/>
    </ligand>
</feature>
<evidence type="ECO:0000313" key="7">
    <source>
        <dbReference type="Proteomes" id="UP000214610"/>
    </source>
</evidence>
<dbReference type="PANTHER" id="PTHR34535:SF3">
    <property type="entry name" value="HYDROGENASE MATURATION FACTOR HYPA"/>
    <property type="match status" value="1"/>
</dbReference>
<dbReference type="PIRSF" id="PIRSF004761">
    <property type="entry name" value="Hydrgn_mat_HypA"/>
    <property type="match status" value="1"/>
</dbReference>
<dbReference type="Proteomes" id="UP000214610">
    <property type="component" value="Unassembled WGS sequence"/>
</dbReference>
<keyword evidence="3 5" id="KW-0479">Metal-binding</keyword>
<keyword evidence="4 5" id="KW-0862">Zinc</keyword>
<comment type="function">
    <text evidence="5">Involved in the maturation of [NiFe] hydrogenases. Required for nickel insertion into the metal center of the hydrogenase.</text>
</comment>
<evidence type="ECO:0000256" key="5">
    <source>
        <dbReference type="HAMAP-Rule" id="MF_00213"/>
    </source>
</evidence>
<dbReference type="InterPro" id="IPR000688">
    <property type="entry name" value="HypA/HybF"/>
</dbReference>
<evidence type="ECO:0000256" key="3">
    <source>
        <dbReference type="ARBA" id="ARBA00022723"/>
    </source>
</evidence>
<evidence type="ECO:0000256" key="4">
    <source>
        <dbReference type="ARBA" id="ARBA00022833"/>
    </source>
</evidence>
<dbReference type="AlphaFoldDB" id="A0A227KR25"/>
<accession>A0A227KR25</accession>
<comment type="caution">
    <text evidence="6">The sequence shown here is derived from an EMBL/GenBank/DDBJ whole genome shotgun (WGS) entry which is preliminary data.</text>
</comment>
<gene>
    <name evidence="5" type="primary">hypA</name>
    <name evidence="6" type="ORF">ADH67_06710</name>
</gene>
<dbReference type="NCBIfam" id="TIGR00100">
    <property type="entry name" value="hypA"/>
    <property type="match status" value="1"/>
</dbReference>
<dbReference type="GO" id="GO:0008270">
    <property type="term" value="F:zinc ion binding"/>
    <property type="evidence" value="ECO:0007669"/>
    <property type="project" value="UniProtKB-UniRule"/>
</dbReference>
<evidence type="ECO:0000256" key="1">
    <source>
        <dbReference type="ARBA" id="ARBA00010748"/>
    </source>
</evidence>
<comment type="similarity">
    <text evidence="1 5">Belongs to the HypA/HybF family.</text>
</comment>
<feature type="binding site" evidence="5">
    <location>
        <position position="2"/>
    </location>
    <ligand>
        <name>Ni(2+)</name>
        <dbReference type="ChEBI" id="CHEBI:49786"/>
    </ligand>
</feature>
<dbReference type="Gene3D" id="3.30.2320.80">
    <property type="match status" value="1"/>
</dbReference>
<dbReference type="Pfam" id="PF01155">
    <property type="entry name" value="HypA"/>
    <property type="match status" value="1"/>
</dbReference>
<reference evidence="7" key="1">
    <citation type="submission" date="2017-05" db="EMBL/GenBank/DDBJ databases">
        <title>Improved OligoMM genomes.</title>
        <authorList>
            <person name="Garzetti D."/>
        </authorList>
    </citation>
    <scope>NUCLEOTIDE SEQUENCE [LARGE SCALE GENOMIC DNA]</scope>
    <source>
        <strain evidence="7">YL45</strain>
    </source>
</reference>
<dbReference type="HAMAP" id="MF_00213">
    <property type="entry name" value="HypA_HybF"/>
    <property type="match status" value="1"/>
</dbReference>
<dbReference type="PROSITE" id="PS01249">
    <property type="entry name" value="HYPA"/>
    <property type="match status" value="1"/>
</dbReference>
<feature type="binding site" evidence="5">
    <location>
        <position position="92"/>
    </location>
    <ligand>
        <name>Zn(2+)</name>
        <dbReference type="ChEBI" id="CHEBI:29105"/>
    </ligand>
</feature>
<name>A0A227KR25_9BURK</name>
<keyword evidence="7" id="KW-1185">Reference proteome</keyword>
<organism evidence="6 7">
    <name type="scientific">Turicimonas muris</name>
    <dbReference type="NCBI Taxonomy" id="1796652"/>
    <lineage>
        <taxon>Bacteria</taxon>
        <taxon>Pseudomonadati</taxon>
        <taxon>Pseudomonadota</taxon>
        <taxon>Betaproteobacteria</taxon>
        <taxon>Burkholderiales</taxon>
        <taxon>Sutterellaceae</taxon>
        <taxon>Turicimonas</taxon>
    </lineage>
</organism>
<evidence type="ECO:0000256" key="2">
    <source>
        <dbReference type="ARBA" id="ARBA00022596"/>
    </source>
</evidence>